<evidence type="ECO:0000256" key="6">
    <source>
        <dbReference type="ARBA" id="ARBA00023242"/>
    </source>
</evidence>
<reference evidence="12" key="1">
    <citation type="submission" date="2012-12" db="EMBL/GenBank/DDBJ databases">
        <authorList>
            <person name="Hellsten U."/>
            <person name="Grimwood J."/>
            <person name="Chapman J.A."/>
            <person name="Shapiro H."/>
            <person name="Aerts A."/>
            <person name="Otillar R.P."/>
            <person name="Terry A.Y."/>
            <person name="Boore J.L."/>
            <person name="Simakov O."/>
            <person name="Marletaz F."/>
            <person name="Cho S.-J."/>
            <person name="Edsinger-Gonzales E."/>
            <person name="Havlak P."/>
            <person name="Kuo D.-H."/>
            <person name="Larsson T."/>
            <person name="Lv J."/>
            <person name="Arendt D."/>
            <person name="Savage R."/>
            <person name="Osoegawa K."/>
            <person name="de Jong P."/>
            <person name="Lindberg D.R."/>
            <person name="Seaver E.C."/>
            <person name="Weisblat D.A."/>
            <person name="Putnam N.H."/>
            <person name="Grigoriev I.V."/>
            <person name="Rokhsar D.S."/>
        </authorList>
    </citation>
    <scope>NUCLEOTIDE SEQUENCE</scope>
    <source>
        <strain evidence="12">I ESC-2004</strain>
    </source>
</reference>
<dbReference type="InterPro" id="IPR003591">
    <property type="entry name" value="Leu-rich_rpt_typical-subtyp"/>
</dbReference>
<feature type="compositionally biased region" description="Polar residues" evidence="8">
    <location>
        <begin position="241"/>
        <end position="253"/>
    </location>
</feature>
<evidence type="ECO:0000256" key="2">
    <source>
        <dbReference type="ARBA" id="ARBA00022614"/>
    </source>
</evidence>
<sequence length="253" mass="28340">MVKLTPELIEQCAQYTNPVRARELDMRGYKIPVIENVGATLDQFDSFDLSDNDIRKVDGFPLLKRLHTLLLNNNRITRIGDHLEASLPNLETLILTNNNISELGDIDTLASVKTLQYISLLRNPIATKKHYRLYVIHKLPNLRLLDFQKIKKKERDAANVMFKGKKGQKLVKDISKKSFVPGAPVNLPGGSKSASAGDAPKPTMPRQDIDAIKRAIANATTLEEVERLNQILQSGHIPGQESLNGNQQEVEME</sequence>
<dbReference type="EMBL" id="AMQN01000517">
    <property type="status" value="NOT_ANNOTATED_CDS"/>
    <property type="molecule type" value="Genomic_DNA"/>
</dbReference>
<dbReference type="GO" id="GO:0005686">
    <property type="term" value="C:U2 snRNP"/>
    <property type="evidence" value="ECO:0007669"/>
    <property type="project" value="TreeGrafter"/>
</dbReference>
<dbReference type="Gene3D" id="3.80.10.10">
    <property type="entry name" value="Ribonuclease Inhibitor"/>
    <property type="match status" value="1"/>
</dbReference>
<evidence type="ECO:0000256" key="4">
    <source>
        <dbReference type="ARBA" id="ARBA00022737"/>
    </source>
</evidence>
<dbReference type="SMART" id="SM00369">
    <property type="entry name" value="LRR_TYP"/>
    <property type="match status" value="2"/>
</dbReference>
<keyword evidence="6" id="KW-0539">Nucleus</keyword>
<dbReference type="Pfam" id="PF14580">
    <property type="entry name" value="LRR_9"/>
    <property type="match status" value="1"/>
</dbReference>
<dbReference type="EnsemblMetazoa" id="CapteT229322">
    <property type="protein sequence ID" value="CapteP229322"/>
    <property type="gene ID" value="CapteG229322"/>
</dbReference>
<dbReference type="PROSITE" id="PS51450">
    <property type="entry name" value="LRR"/>
    <property type="match status" value="1"/>
</dbReference>
<comment type="subcellular location">
    <subcellularLocation>
        <location evidence="1">Nucleus</location>
    </subcellularLocation>
</comment>
<dbReference type="SUPFAM" id="SSF52058">
    <property type="entry name" value="L domain-like"/>
    <property type="match status" value="1"/>
</dbReference>
<dbReference type="PANTHER" id="PTHR10552:SF6">
    <property type="entry name" value="U2 SMALL NUCLEAR RIBONUCLEOPROTEIN A"/>
    <property type="match status" value="1"/>
</dbReference>
<keyword evidence="3" id="KW-0507">mRNA processing</keyword>
<proteinExistence type="inferred from homology"/>
<evidence type="ECO:0000313" key="12">
    <source>
        <dbReference type="Proteomes" id="UP000014760"/>
    </source>
</evidence>
<organism evidence="10">
    <name type="scientific">Capitella teleta</name>
    <name type="common">Polychaete worm</name>
    <dbReference type="NCBI Taxonomy" id="283909"/>
    <lineage>
        <taxon>Eukaryota</taxon>
        <taxon>Metazoa</taxon>
        <taxon>Spiralia</taxon>
        <taxon>Lophotrochozoa</taxon>
        <taxon>Annelida</taxon>
        <taxon>Polychaeta</taxon>
        <taxon>Sedentaria</taxon>
        <taxon>Scolecida</taxon>
        <taxon>Capitellidae</taxon>
        <taxon>Capitella</taxon>
    </lineage>
</organism>
<dbReference type="STRING" id="283909.R7VM22"/>
<dbReference type="FunCoup" id="R7VM22">
    <property type="interactions" value="2382"/>
</dbReference>
<keyword evidence="3" id="KW-0747">Spliceosome</keyword>
<dbReference type="AlphaFoldDB" id="R7VM22"/>
<dbReference type="SMART" id="SM00446">
    <property type="entry name" value="LRRcap"/>
    <property type="match status" value="1"/>
</dbReference>
<dbReference type="HOGENOM" id="CLU_061027_0_1_1"/>
<dbReference type="PANTHER" id="PTHR10552">
    <property type="entry name" value="U2 SMALL NUCLEAR RIBONUCLEOPROTEIN A"/>
    <property type="match status" value="1"/>
</dbReference>
<dbReference type="GO" id="GO:0000398">
    <property type="term" value="P:mRNA splicing, via spliceosome"/>
    <property type="evidence" value="ECO:0007669"/>
    <property type="project" value="InterPro"/>
</dbReference>
<feature type="domain" description="U2A'/phosphoprotein 32 family A C-terminal" evidence="9">
    <location>
        <begin position="128"/>
        <end position="146"/>
    </location>
</feature>
<evidence type="ECO:0000256" key="1">
    <source>
        <dbReference type="ARBA" id="ARBA00004123"/>
    </source>
</evidence>
<dbReference type="OrthoDB" id="433501at2759"/>
<feature type="region of interest" description="Disordered" evidence="8">
    <location>
        <begin position="182"/>
        <end position="205"/>
    </location>
</feature>
<evidence type="ECO:0000256" key="8">
    <source>
        <dbReference type="SAM" id="MobiDB-lite"/>
    </source>
</evidence>
<accession>R7VM22</accession>
<evidence type="ECO:0000256" key="7">
    <source>
        <dbReference type="ARBA" id="ARBA00024196"/>
    </source>
</evidence>
<gene>
    <name evidence="10" type="ORF">CAPTEDRAFT_229322</name>
</gene>
<reference evidence="11" key="3">
    <citation type="submission" date="2015-06" db="UniProtKB">
        <authorList>
            <consortium name="EnsemblMetazoa"/>
        </authorList>
    </citation>
    <scope>IDENTIFICATION</scope>
</reference>
<reference evidence="10 12" key="2">
    <citation type="journal article" date="2013" name="Nature">
        <title>Insights into bilaterian evolution from three spiralian genomes.</title>
        <authorList>
            <person name="Simakov O."/>
            <person name="Marletaz F."/>
            <person name="Cho S.J."/>
            <person name="Edsinger-Gonzales E."/>
            <person name="Havlak P."/>
            <person name="Hellsten U."/>
            <person name="Kuo D.H."/>
            <person name="Larsson T."/>
            <person name="Lv J."/>
            <person name="Arendt D."/>
            <person name="Savage R."/>
            <person name="Osoegawa K."/>
            <person name="de Jong P."/>
            <person name="Grimwood J."/>
            <person name="Chapman J.A."/>
            <person name="Shapiro H."/>
            <person name="Aerts A."/>
            <person name="Otillar R.P."/>
            <person name="Terry A.Y."/>
            <person name="Boore J.L."/>
            <person name="Grigoriev I.V."/>
            <person name="Lindberg D.R."/>
            <person name="Seaver E.C."/>
            <person name="Weisblat D.A."/>
            <person name="Putnam N.H."/>
            <person name="Rokhsar D.S."/>
        </authorList>
    </citation>
    <scope>NUCLEOTIDE SEQUENCE</scope>
    <source>
        <strain evidence="10 12">I ESC-2004</strain>
    </source>
</reference>
<dbReference type="GO" id="GO:0030620">
    <property type="term" value="F:U2 snRNA binding"/>
    <property type="evidence" value="ECO:0007669"/>
    <property type="project" value="InterPro"/>
</dbReference>
<evidence type="ECO:0000259" key="9">
    <source>
        <dbReference type="SMART" id="SM00446"/>
    </source>
</evidence>
<evidence type="ECO:0000256" key="3">
    <source>
        <dbReference type="ARBA" id="ARBA00022728"/>
    </source>
</evidence>
<name>R7VM22_CAPTE</name>
<dbReference type="EMBL" id="KB291799">
    <property type="protein sequence ID" value="ELU18761.1"/>
    <property type="molecule type" value="Genomic_DNA"/>
</dbReference>
<keyword evidence="2" id="KW-0433">Leucine-rich repeat</keyword>
<feature type="region of interest" description="Disordered" evidence="8">
    <location>
        <begin position="233"/>
        <end position="253"/>
    </location>
</feature>
<evidence type="ECO:0000313" key="11">
    <source>
        <dbReference type="EnsemblMetazoa" id="CapteP229322"/>
    </source>
</evidence>
<keyword evidence="12" id="KW-1185">Reference proteome</keyword>
<dbReference type="OMA" id="PNYREYM"/>
<dbReference type="Proteomes" id="UP000014760">
    <property type="component" value="Unassembled WGS sequence"/>
</dbReference>
<dbReference type="GO" id="GO:0005681">
    <property type="term" value="C:spliceosomal complex"/>
    <property type="evidence" value="ECO:0007669"/>
    <property type="project" value="UniProtKB-KW"/>
</dbReference>
<evidence type="ECO:0000256" key="5">
    <source>
        <dbReference type="ARBA" id="ARBA00023187"/>
    </source>
</evidence>
<dbReference type="InterPro" id="IPR001611">
    <property type="entry name" value="Leu-rich_rpt"/>
</dbReference>
<evidence type="ECO:0000313" key="10">
    <source>
        <dbReference type="EMBL" id="ELU18761.1"/>
    </source>
</evidence>
<comment type="similarity">
    <text evidence="7">Belongs to the U2 small nuclear ribonucleoprotein A family.</text>
</comment>
<keyword evidence="5" id="KW-0508">mRNA splicing</keyword>
<dbReference type="InterPro" id="IPR044640">
    <property type="entry name" value="RU2A"/>
</dbReference>
<protein>
    <recommendedName>
        <fullName evidence="9">U2A'/phosphoprotein 32 family A C-terminal domain-containing protein</fullName>
    </recommendedName>
</protein>
<keyword evidence="4" id="KW-0677">Repeat</keyword>
<dbReference type="FunFam" id="3.80.10.10:FF:000026">
    <property type="entry name" value="U2 small nuclear ribonucleoprotein A"/>
    <property type="match status" value="1"/>
</dbReference>
<dbReference type="InterPro" id="IPR003603">
    <property type="entry name" value="U2A'_phosphoprotein32A_C"/>
</dbReference>
<dbReference type="InterPro" id="IPR032675">
    <property type="entry name" value="LRR_dom_sf"/>
</dbReference>